<dbReference type="Proteomes" id="UP001239445">
    <property type="component" value="Unassembled WGS sequence"/>
</dbReference>
<proteinExistence type="predicted"/>
<evidence type="ECO:0000313" key="3">
    <source>
        <dbReference type="Proteomes" id="UP001239445"/>
    </source>
</evidence>
<protein>
    <recommendedName>
        <fullName evidence="4">Zn(2)-C6 fungal-type domain-containing protein</fullName>
    </recommendedName>
</protein>
<sequence>MVQPNPGVVEVSRKRPAPDAAASRTLKKISCEDANGEVHGAMITLGFGQPEHHRSRFSPEKRAETNLARREGVCSRCQGSKRKCDLALKDSPYVSCTRCSTSKLYKGMSPMPCFRSILKDIMFFRAGPAANEPLFTNRFKRLAIDDISKPNVPVRDIHLTQRVGRHKLTVYASEFVPLPHDKVSLKWKNKDGTLKEMRMPTFCLTNMQKVTAQVEQYIYEAKRSYLEDLLGGEELVSMTVKMAMAYSRARTNSLVGMALDLWAISRMIEIEWEMCGPDTLGVQRFCDPLNPRNGRIPIPPMMDTQLDQIVIQNVLNPLRKQLLDQLEARIAPFKREDWFDIYLTSFIVLNHIERVAKHSAYHAELHCMSTKFSNVPFLVSVFHSAKVVLSRFHFVCNGSAPLRLDWDSPGSASLAKLDPDQTAFMKRTQALIRAREMNLMQLRTQYDYGQSLYWSSQLFTPNWDNSPAEVKGIEAAPPVRVIEVG</sequence>
<accession>A0AAJ0B619</accession>
<reference evidence="2" key="1">
    <citation type="submission" date="2023-06" db="EMBL/GenBank/DDBJ databases">
        <title>Genome-scale phylogeny and comparative genomics of the fungal order Sordariales.</title>
        <authorList>
            <consortium name="Lawrence Berkeley National Laboratory"/>
            <person name="Hensen N."/>
            <person name="Bonometti L."/>
            <person name="Westerberg I."/>
            <person name="Brannstrom I.O."/>
            <person name="Guillou S."/>
            <person name="Cros-Aarteil S."/>
            <person name="Calhoun S."/>
            <person name="Haridas S."/>
            <person name="Kuo A."/>
            <person name="Mondo S."/>
            <person name="Pangilinan J."/>
            <person name="Riley R."/>
            <person name="Labutti K."/>
            <person name="Andreopoulos B."/>
            <person name="Lipzen A."/>
            <person name="Chen C."/>
            <person name="Yanf M."/>
            <person name="Daum C."/>
            <person name="Ng V."/>
            <person name="Clum A."/>
            <person name="Steindorff A."/>
            <person name="Ohm R."/>
            <person name="Martin F."/>
            <person name="Silar P."/>
            <person name="Natvig D."/>
            <person name="Lalanne C."/>
            <person name="Gautier V."/>
            <person name="Ament-Velasquez S.L."/>
            <person name="Kruys A."/>
            <person name="Hutchinson M.I."/>
            <person name="Powell A.J."/>
            <person name="Barry K."/>
            <person name="Miller A.N."/>
            <person name="Grigoriev I.V."/>
            <person name="Debuchy R."/>
            <person name="Gladieux P."/>
            <person name="Thoren M.H."/>
            <person name="Johannesson H."/>
        </authorList>
    </citation>
    <scope>NUCLEOTIDE SEQUENCE</scope>
    <source>
        <strain evidence="2">PSN4</strain>
    </source>
</reference>
<evidence type="ECO:0000256" key="1">
    <source>
        <dbReference type="SAM" id="MobiDB-lite"/>
    </source>
</evidence>
<dbReference type="AlphaFoldDB" id="A0AAJ0B619"/>
<dbReference type="PANTHER" id="PTHR35392">
    <property type="entry name" value="ZN(II)2CYS6 TRANSCRIPTION FACTOR (EUROFUNG)-RELATED-RELATED"/>
    <property type="match status" value="1"/>
</dbReference>
<dbReference type="PANTHER" id="PTHR35392:SF3">
    <property type="entry name" value="ZN(2)-C6 FUNGAL-TYPE DOMAIN-CONTAINING PROTEIN"/>
    <property type="match status" value="1"/>
</dbReference>
<feature type="region of interest" description="Disordered" evidence="1">
    <location>
        <begin position="1"/>
        <end position="22"/>
    </location>
</feature>
<keyword evidence="3" id="KW-1185">Reference proteome</keyword>
<gene>
    <name evidence="2" type="ORF">QBC47DRAFT_306464</name>
</gene>
<dbReference type="EMBL" id="MU839840">
    <property type="protein sequence ID" value="KAK1752364.1"/>
    <property type="molecule type" value="Genomic_DNA"/>
</dbReference>
<organism evidence="2 3">
    <name type="scientific">Echria macrotheca</name>
    <dbReference type="NCBI Taxonomy" id="438768"/>
    <lineage>
        <taxon>Eukaryota</taxon>
        <taxon>Fungi</taxon>
        <taxon>Dikarya</taxon>
        <taxon>Ascomycota</taxon>
        <taxon>Pezizomycotina</taxon>
        <taxon>Sordariomycetes</taxon>
        <taxon>Sordariomycetidae</taxon>
        <taxon>Sordariales</taxon>
        <taxon>Schizotheciaceae</taxon>
        <taxon>Echria</taxon>
    </lineage>
</organism>
<dbReference type="InterPro" id="IPR052973">
    <property type="entry name" value="Fungal_sec-metab_reg_TF"/>
</dbReference>
<evidence type="ECO:0000313" key="2">
    <source>
        <dbReference type="EMBL" id="KAK1752364.1"/>
    </source>
</evidence>
<name>A0AAJ0B619_9PEZI</name>
<comment type="caution">
    <text evidence="2">The sequence shown here is derived from an EMBL/GenBank/DDBJ whole genome shotgun (WGS) entry which is preliminary data.</text>
</comment>
<evidence type="ECO:0008006" key="4">
    <source>
        <dbReference type="Google" id="ProtNLM"/>
    </source>
</evidence>